<protein>
    <submittedName>
        <fullName evidence="1">Sarcosine oxidase subunit gamma</fullName>
    </submittedName>
</protein>
<name>A0ABZ2V3E2_9RHOB</name>
<keyword evidence="2" id="KW-1185">Reference proteome</keyword>
<sequence length="177" mass="19235">MVKLIAKPACVPGVPLRIGDVEAVEVIYDQLFSVAPFQMQQSAVSEALKAQIGLGLTPLGRRKTKDNVTVQWFGHGVWLVTAPVSLTGMAAVTDQSDAWAVVKICGTQMIDVLARLVPIDLRPAHFKTGYSARTMAGALHIAITRVDAHNCEIMVMRSMAATLMHELETVMRRVAAR</sequence>
<organism evidence="1 2">
    <name type="scientific">Yoonia phaeophyticola</name>
    <dbReference type="NCBI Taxonomy" id="3137369"/>
    <lineage>
        <taxon>Bacteria</taxon>
        <taxon>Pseudomonadati</taxon>
        <taxon>Pseudomonadota</taxon>
        <taxon>Alphaproteobacteria</taxon>
        <taxon>Rhodobacterales</taxon>
        <taxon>Paracoccaceae</taxon>
        <taxon>Yoonia</taxon>
    </lineage>
</organism>
<dbReference type="InterPro" id="IPR027266">
    <property type="entry name" value="TrmE/GcvT-like"/>
</dbReference>
<dbReference type="RefSeq" id="WP_341366557.1">
    <property type="nucleotide sequence ID" value="NZ_CP150951.2"/>
</dbReference>
<proteinExistence type="predicted"/>
<dbReference type="Proteomes" id="UP001440612">
    <property type="component" value="Chromosome"/>
</dbReference>
<dbReference type="SUPFAM" id="SSF103025">
    <property type="entry name" value="Folate-binding domain"/>
    <property type="match status" value="1"/>
</dbReference>
<dbReference type="Gene3D" id="3.30.1360.120">
    <property type="entry name" value="Probable tRNA modification gtpase trme, domain 1"/>
    <property type="match status" value="1"/>
</dbReference>
<evidence type="ECO:0000313" key="1">
    <source>
        <dbReference type="EMBL" id="WZC48441.1"/>
    </source>
</evidence>
<evidence type="ECO:0000313" key="2">
    <source>
        <dbReference type="Proteomes" id="UP001440612"/>
    </source>
</evidence>
<reference evidence="2" key="1">
    <citation type="submission" date="2024-04" db="EMBL/GenBank/DDBJ databases">
        <title>Phylogenomic analyses of a clade within the roseobacter group suggest taxonomic reassignments of species of the genera Aestuariivita, Citreicella, Loktanella, Nautella, Pelagibaca, Ruegeria, Thalassobius, Thiobacimonas and Tropicibacter, and the proposal o.</title>
        <authorList>
            <person name="Jeon C.O."/>
        </authorList>
    </citation>
    <scope>NUCLEOTIDE SEQUENCE [LARGE SCALE GENOMIC DNA]</scope>
    <source>
        <strain evidence="2">BS5-3</strain>
    </source>
</reference>
<accession>A0ABZ2V3E2</accession>
<dbReference type="EMBL" id="CP150951">
    <property type="protein sequence ID" value="WZC48441.1"/>
    <property type="molecule type" value="Genomic_DNA"/>
</dbReference>
<gene>
    <name evidence="1" type="ORF">AABB29_16500</name>
</gene>